<reference evidence="1 2" key="1">
    <citation type="submission" date="2022-01" db="EMBL/GenBank/DDBJ databases">
        <title>A chromosomal length assembly of Cordylochernes scorpioides.</title>
        <authorList>
            <person name="Zeh D."/>
            <person name="Zeh J."/>
        </authorList>
    </citation>
    <scope>NUCLEOTIDE SEQUENCE [LARGE SCALE GENOMIC DNA]</scope>
    <source>
        <strain evidence="1">IN4F17</strain>
        <tissue evidence="1">Whole Body</tissue>
    </source>
</reference>
<proteinExistence type="predicted"/>
<evidence type="ECO:0000313" key="1">
    <source>
        <dbReference type="EMBL" id="UYV62751.1"/>
    </source>
</evidence>
<dbReference type="PANTHER" id="PTHR46114">
    <property type="entry name" value="APPLE DOMAIN-CONTAINING PROTEIN"/>
    <property type="match status" value="1"/>
</dbReference>
<organism evidence="1 2">
    <name type="scientific">Cordylochernes scorpioides</name>
    <dbReference type="NCBI Taxonomy" id="51811"/>
    <lineage>
        <taxon>Eukaryota</taxon>
        <taxon>Metazoa</taxon>
        <taxon>Ecdysozoa</taxon>
        <taxon>Arthropoda</taxon>
        <taxon>Chelicerata</taxon>
        <taxon>Arachnida</taxon>
        <taxon>Pseudoscorpiones</taxon>
        <taxon>Cheliferoidea</taxon>
        <taxon>Chernetidae</taxon>
        <taxon>Cordylochernes</taxon>
    </lineage>
</organism>
<accession>A0ABY6K1N8</accession>
<dbReference type="EMBL" id="CP092864">
    <property type="protein sequence ID" value="UYV62751.1"/>
    <property type="molecule type" value="Genomic_DNA"/>
</dbReference>
<keyword evidence="2" id="KW-1185">Reference proteome</keyword>
<protein>
    <submittedName>
        <fullName evidence="1">Uncharacterized protein</fullName>
    </submittedName>
</protein>
<dbReference type="Proteomes" id="UP001235939">
    <property type="component" value="Chromosome 02"/>
</dbReference>
<name>A0ABY6K1N8_9ARAC</name>
<gene>
    <name evidence="1" type="ORF">LAZ67_2001822</name>
</gene>
<dbReference type="PANTHER" id="PTHR46114:SF2">
    <property type="entry name" value="CULLIN N-TERMINAL DOMAIN-CONTAINING PROTEIN"/>
    <property type="match status" value="1"/>
</dbReference>
<evidence type="ECO:0000313" key="2">
    <source>
        <dbReference type="Proteomes" id="UP001235939"/>
    </source>
</evidence>
<sequence>MQALPIQVKIKLLGIEAPSLKSIPHYDIRISVNKIGQVPTCSRLMTISDGRFNKSRSWRKLPANKAKETCWQVWPPTSPALFPKSPDWLGARGMLYETNTNQRLAEVLKKFGIRPIFVGSRSIGQIVRHPITKSQVKTEPSDQQNAVYSLSCQQCTASYVGETGRTVGTRVKEHIRNKLVAIFSSFHSLSLNEVEAAAWNSFRNVCKNFLGSVKVENYQDIVNDLLLFYKALGCNMSLKIHFLHSHLDFFPDNLGAFSDENGESTEKRYQGKWSPGMLADYCWTLKRDVPHTQAKYRRKSTDIEVKYLTKLKDLVNERRVGFQGDGWMEWSTREVCRLGHRPLHSHPHFLPLILPNGTYSRYVGLVICQPFNALV</sequence>